<gene>
    <name evidence="2" type="ORF">THIOM_004647</name>
</gene>
<dbReference type="CDD" id="cd04301">
    <property type="entry name" value="NAT_SF"/>
    <property type="match status" value="1"/>
</dbReference>
<dbReference type="EMBL" id="LUTY01002696">
    <property type="protein sequence ID" value="OAD19703.1"/>
    <property type="molecule type" value="Genomic_DNA"/>
</dbReference>
<keyword evidence="2" id="KW-0808">Transferase</keyword>
<sequence length="158" mass="18072">MVTLHKYDPLYVDAVSNLSVHEEQLQYVGAIKELLEQKEEGWEYHVIKEEGIIVGFFNVDVVYDQRYTFAEMGALGLRAFFIDKNHQGKGIAKKALSQLGQYLSDNYPDRRNIYLTVNCKNTVAYRAYLSSGFIDSGDLYYGDTAGPQHIMIQHLHNS</sequence>
<evidence type="ECO:0000313" key="2">
    <source>
        <dbReference type="EMBL" id="OAD19703.1"/>
    </source>
</evidence>
<dbReference type="InterPro" id="IPR016181">
    <property type="entry name" value="Acyl_CoA_acyltransferase"/>
</dbReference>
<dbReference type="AlphaFoldDB" id="A0A176RVC2"/>
<comment type="caution">
    <text evidence="2">The sequence shown here is derived from an EMBL/GenBank/DDBJ whole genome shotgun (WGS) entry which is preliminary data.</text>
</comment>
<reference evidence="2 3" key="1">
    <citation type="submission" date="2016-05" db="EMBL/GenBank/DDBJ databases">
        <title>Single-cell genome of chain-forming Candidatus Thiomargarita nelsonii and comparison to other large sulfur-oxidizing bacteria.</title>
        <authorList>
            <person name="Winkel M."/>
            <person name="Salman V."/>
            <person name="Woyke T."/>
            <person name="Schulz-Vogt H."/>
            <person name="Richter M."/>
            <person name="Flood B."/>
            <person name="Bailey J."/>
            <person name="Amann R."/>
            <person name="Mussmann M."/>
        </authorList>
    </citation>
    <scope>NUCLEOTIDE SEQUENCE [LARGE SCALE GENOMIC DNA]</scope>
    <source>
        <strain evidence="2 3">THI036</strain>
    </source>
</reference>
<evidence type="ECO:0000313" key="3">
    <source>
        <dbReference type="Proteomes" id="UP000076962"/>
    </source>
</evidence>
<name>A0A176RVC2_9GAMM</name>
<dbReference type="PATRIC" id="fig|1003181.4.peg.6135"/>
<dbReference type="Gene3D" id="3.40.630.30">
    <property type="match status" value="1"/>
</dbReference>
<dbReference type="Proteomes" id="UP000076962">
    <property type="component" value="Unassembled WGS sequence"/>
</dbReference>
<dbReference type="PROSITE" id="PS51186">
    <property type="entry name" value="GNAT"/>
    <property type="match status" value="1"/>
</dbReference>
<accession>A0A176RVC2</accession>
<dbReference type="GO" id="GO:0016747">
    <property type="term" value="F:acyltransferase activity, transferring groups other than amino-acyl groups"/>
    <property type="evidence" value="ECO:0007669"/>
    <property type="project" value="InterPro"/>
</dbReference>
<dbReference type="InterPro" id="IPR000182">
    <property type="entry name" value="GNAT_dom"/>
</dbReference>
<dbReference type="Pfam" id="PF00583">
    <property type="entry name" value="Acetyltransf_1"/>
    <property type="match status" value="1"/>
</dbReference>
<protein>
    <submittedName>
        <fullName evidence="2">GCN5-related N-acetyltransferase</fullName>
    </submittedName>
</protein>
<organism evidence="2 3">
    <name type="scientific">Candidatus Thiomargarita nelsonii</name>
    <dbReference type="NCBI Taxonomy" id="1003181"/>
    <lineage>
        <taxon>Bacteria</taxon>
        <taxon>Pseudomonadati</taxon>
        <taxon>Pseudomonadota</taxon>
        <taxon>Gammaproteobacteria</taxon>
        <taxon>Thiotrichales</taxon>
        <taxon>Thiotrichaceae</taxon>
        <taxon>Thiomargarita</taxon>
    </lineage>
</organism>
<proteinExistence type="predicted"/>
<feature type="domain" description="N-acetyltransferase" evidence="1">
    <location>
        <begin position="2"/>
        <end position="156"/>
    </location>
</feature>
<keyword evidence="3" id="KW-1185">Reference proteome</keyword>
<evidence type="ECO:0000259" key="1">
    <source>
        <dbReference type="PROSITE" id="PS51186"/>
    </source>
</evidence>
<dbReference type="SUPFAM" id="SSF55729">
    <property type="entry name" value="Acyl-CoA N-acyltransferases (Nat)"/>
    <property type="match status" value="1"/>
</dbReference>